<feature type="compositionally biased region" description="Low complexity" evidence="1">
    <location>
        <begin position="218"/>
        <end position="233"/>
    </location>
</feature>
<sequence>MTGEGQSYKPNPCRCYLPDQDGSCQDEAGTENPPIDAMDGTADDAARTVDDLAWPTSRRSPAATPAAELTATEYDAQEHRASGPGETAAEKPFSVPPARANVPSEEALRARREKACAEITKLEEESRARRADARRLIQERKEAAEDIKKLRAEEEALRNSLQRLAKQRAELEESWITKVRKIDLAIKEANYLDGEAAGARQDLAEQAQLGVPVEKPTRAQAAPTATPKPAVTAQGAIRQRTAPAEAPRAPRAKPPTPSQWPEKRYKQFSRVPHPGYLVALPGPEIGAERPLGEAYFISSCGFSLFVSFCCWVESGTDAIKFEIWGTEPGPDGTPPAVPESGIDATTCD</sequence>
<feature type="region of interest" description="Disordered" evidence="1">
    <location>
        <begin position="1"/>
        <end position="109"/>
    </location>
</feature>
<reference evidence="2 3" key="1">
    <citation type="journal article" date="2024" name="bioRxiv">
        <title>A reference genome for Trichogramma kaykai: A tiny desert-dwelling parasitoid wasp with competing sex-ratio distorters.</title>
        <authorList>
            <person name="Culotta J."/>
            <person name="Lindsey A.R."/>
        </authorList>
    </citation>
    <scope>NUCLEOTIDE SEQUENCE [LARGE SCALE GENOMIC DNA]</scope>
    <source>
        <strain evidence="2 3">KSX58</strain>
    </source>
</reference>
<proteinExistence type="predicted"/>
<dbReference type="Proteomes" id="UP001627154">
    <property type="component" value="Unassembled WGS sequence"/>
</dbReference>
<comment type="caution">
    <text evidence="2">The sequence shown here is derived from an EMBL/GenBank/DDBJ whole genome shotgun (WGS) entry which is preliminary data.</text>
</comment>
<dbReference type="EMBL" id="JBJJXI010000023">
    <property type="protein sequence ID" value="KAL3404763.1"/>
    <property type="molecule type" value="Genomic_DNA"/>
</dbReference>
<accession>A0ABD2XID2</accession>
<protein>
    <submittedName>
        <fullName evidence="2">Uncharacterized protein</fullName>
    </submittedName>
</protein>
<evidence type="ECO:0000313" key="3">
    <source>
        <dbReference type="Proteomes" id="UP001627154"/>
    </source>
</evidence>
<evidence type="ECO:0000256" key="1">
    <source>
        <dbReference type="SAM" id="MobiDB-lite"/>
    </source>
</evidence>
<feature type="compositionally biased region" description="Low complexity" evidence="1">
    <location>
        <begin position="240"/>
        <end position="249"/>
    </location>
</feature>
<keyword evidence="3" id="KW-1185">Reference proteome</keyword>
<feature type="compositionally biased region" description="Low complexity" evidence="1">
    <location>
        <begin position="61"/>
        <end position="73"/>
    </location>
</feature>
<name>A0ABD2XID2_9HYME</name>
<organism evidence="2 3">
    <name type="scientific">Trichogramma kaykai</name>
    <dbReference type="NCBI Taxonomy" id="54128"/>
    <lineage>
        <taxon>Eukaryota</taxon>
        <taxon>Metazoa</taxon>
        <taxon>Ecdysozoa</taxon>
        <taxon>Arthropoda</taxon>
        <taxon>Hexapoda</taxon>
        <taxon>Insecta</taxon>
        <taxon>Pterygota</taxon>
        <taxon>Neoptera</taxon>
        <taxon>Endopterygota</taxon>
        <taxon>Hymenoptera</taxon>
        <taxon>Apocrita</taxon>
        <taxon>Proctotrupomorpha</taxon>
        <taxon>Chalcidoidea</taxon>
        <taxon>Trichogrammatidae</taxon>
        <taxon>Trichogramma</taxon>
    </lineage>
</organism>
<evidence type="ECO:0000313" key="2">
    <source>
        <dbReference type="EMBL" id="KAL3404763.1"/>
    </source>
</evidence>
<gene>
    <name evidence="2" type="ORF">TKK_002797</name>
</gene>
<dbReference type="AlphaFoldDB" id="A0ABD2XID2"/>
<feature type="region of interest" description="Disordered" evidence="1">
    <location>
        <begin position="216"/>
        <end position="263"/>
    </location>
</feature>
<feature type="region of interest" description="Disordered" evidence="1">
    <location>
        <begin position="326"/>
        <end position="348"/>
    </location>
</feature>